<organism evidence="4 5">
    <name type="scientific">Sarocladium strictum</name>
    <name type="common">Black bundle disease fungus</name>
    <name type="synonym">Acremonium strictum</name>
    <dbReference type="NCBI Taxonomy" id="5046"/>
    <lineage>
        <taxon>Eukaryota</taxon>
        <taxon>Fungi</taxon>
        <taxon>Dikarya</taxon>
        <taxon>Ascomycota</taxon>
        <taxon>Pezizomycotina</taxon>
        <taxon>Sordariomycetes</taxon>
        <taxon>Hypocreomycetidae</taxon>
        <taxon>Hypocreales</taxon>
        <taxon>Sarocladiaceae</taxon>
        <taxon>Sarocladium</taxon>
    </lineage>
</organism>
<dbReference type="GO" id="GO:0016538">
    <property type="term" value="F:cyclin-dependent protein serine/threonine kinase regulator activity"/>
    <property type="evidence" value="ECO:0007669"/>
    <property type="project" value="InterPro"/>
</dbReference>
<comment type="caution">
    <text evidence="4">The sequence shown here is derived from an EMBL/GenBank/DDBJ whole genome shotgun (WGS) entry which is preliminary data.</text>
</comment>
<dbReference type="Pfam" id="PF16899">
    <property type="entry name" value="Cyclin_C_2"/>
    <property type="match status" value="1"/>
</dbReference>
<feature type="domain" description="Cyclin C-terminal" evidence="3">
    <location>
        <begin position="158"/>
        <end position="265"/>
    </location>
</feature>
<feature type="region of interest" description="Disordered" evidence="2">
    <location>
        <begin position="311"/>
        <end position="354"/>
    </location>
</feature>
<dbReference type="AlphaFoldDB" id="A0AA39GB39"/>
<evidence type="ECO:0000313" key="4">
    <source>
        <dbReference type="EMBL" id="KAK0383871.1"/>
    </source>
</evidence>
<evidence type="ECO:0000259" key="3">
    <source>
        <dbReference type="Pfam" id="PF16899"/>
    </source>
</evidence>
<evidence type="ECO:0000313" key="5">
    <source>
        <dbReference type="Proteomes" id="UP001175261"/>
    </source>
</evidence>
<gene>
    <name evidence="4" type="ORF">NLU13_7963</name>
</gene>
<dbReference type="SUPFAM" id="SSF47954">
    <property type="entry name" value="Cyclin-like"/>
    <property type="match status" value="2"/>
</dbReference>
<evidence type="ECO:0000256" key="1">
    <source>
        <dbReference type="ARBA" id="ARBA00023127"/>
    </source>
</evidence>
<dbReference type="EMBL" id="JAPDFR010000008">
    <property type="protein sequence ID" value="KAK0383871.1"/>
    <property type="molecule type" value="Genomic_DNA"/>
</dbReference>
<dbReference type="PANTHER" id="PTHR10026">
    <property type="entry name" value="CYCLIN"/>
    <property type="match status" value="1"/>
</dbReference>
<sequence length="354" mass="40709">MATEDARYRQSSQFRLWSFSPSSLQELRRKTNSLARQQIAPRLPADPPPEPLNVDEELQLVKFYTVELLRAAEFCKIPTDSRSTAAIFLRRFYVTNSIMTYPPTELLKTCLFFGCKADGVYYPLGQLAKMFPNTTSEQILAGEYLLCQGLRFAFDVRHPLRPLEGAILELRKRFPDEERRIQKAHARTREILKFSSLMTDAYFHFSPSQIMMAALLMVDEELVDRLLPPVSPGDASADPARATGLHSSLRDKIMLTIKSCRTMLEEERPERMKEFWGPENVKHLKPLRRRLKQSRDPDRADLVALQRARRDYAAKQDKKKADGTEDGAVFGDNDSRDAKRRKVEKQDDVFGPPL</sequence>
<dbReference type="InterPro" id="IPR043198">
    <property type="entry name" value="Cyclin/Ssn8"/>
</dbReference>
<accession>A0AA39GB39</accession>
<dbReference type="CDD" id="cd20524">
    <property type="entry name" value="CYCLIN_CCNH_rpt1"/>
    <property type="match status" value="1"/>
</dbReference>
<dbReference type="Gene3D" id="1.10.472.10">
    <property type="entry name" value="Cyclin-like"/>
    <property type="match status" value="2"/>
</dbReference>
<dbReference type="InterPro" id="IPR031658">
    <property type="entry name" value="Cyclin_C_2"/>
</dbReference>
<name>A0AA39GB39_SARSR</name>
<proteinExistence type="predicted"/>
<reference evidence="4" key="1">
    <citation type="submission" date="2022-10" db="EMBL/GenBank/DDBJ databases">
        <title>Determination and structural analysis of whole genome sequence of Sarocladium strictum F4-1.</title>
        <authorList>
            <person name="Hu L."/>
            <person name="Jiang Y."/>
        </authorList>
    </citation>
    <scope>NUCLEOTIDE SEQUENCE</scope>
    <source>
        <strain evidence="4">F4-1</strain>
    </source>
</reference>
<dbReference type="Proteomes" id="UP001175261">
    <property type="component" value="Unassembled WGS sequence"/>
</dbReference>
<dbReference type="InterPro" id="IPR036915">
    <property type="entry name" value="Cyclin-like_sf"/>
</dbReference>
<dbReference type="GO" id="GO:0006357">
    <property type="term" value="P:regulation of transcription by RNA polymerase II"/>
    <property type="evidence" value="ECO:0007669"/>
    <property type="project" value="InterPro"/>
</dbReference>
<keyword evidence="5" id="KW-1185">Reference proteome</keyword>
<dbReference type="CDD" id="cd20525">
    <property type="entry name" value="CYCLIN_CCNH_rpt2"/>
    <property type="match status" value="1"/>
</dbReference>
<keyword evidence="1" id="KW-0195">Cyclin</keyword>
<protein>
    <recommendedName>
        <fullName evidence="3">Cyclin C-terminal domain-containing protein</fullName>
    </recommendedName>
</protein>
<feature type="compositionally biased region" description="Basic and acidic residues" evidence="2">
    <location>
        <begin position="311"/>
        <end position="323"/>
    </location>
</feature>
<evidence type="ECO:0000256" key="2">
    <source>
        <dbReference type="SAM" id="MobiDB-lite"/>
    </source>
</evidence>